<evidence type="ECO:0000313" key="1">
    <source>
        <dbReference type="EMBL" id="AXA83688.1"/>
    </source>
</evidence>
<gene>
    <name evidence="1" type="ORF">DCD74_02370</name>
</gene>
<keyword evidence="2" id="KW-1185">Reference proteome</keyword>
<name>A0A344J3S8_9GAMM</name>
<dbReference type="OrthoDB" id="6429254at2"/>
<dbReference type="AlphaFoldDB" id="A0A344J3S8"/>
<dbReference type="RefSeq" id="WP_112925904.1">
    <property type="nucleotide sequence ID" value="NZ_CP029556.1"/>
</dbReference>
<dbReference type="KEGG" id="lue:DCD74_02370"/>
<evidence type="ECO:0000313" key="2">
    <source>
        <dbReference type="Proteomes" id="UP000251842"/>
    </source>
</evidence>
<protein>
    <submittedName>
        <fullName evidence="1">Uncharacterized protein</fullName>
    </submittedName>
</protein>
<organism evidence="1 2">
    <name type="scientific">Solilutibacter oculi</name>
    <dbReference type="NCBI Taxonomy" id="2698682"/>
    <lineage>
        <taxon>Bacteria</taxon>
        <taxon>Pseudomonadati</taxon>
        <taxon>Pseudomonadota</taxon>
        <taxon>Gammaproteobacteria</taxon>
        <taxon>Lysobacterales</taxon>
        <taxon>Lysobacteraceae</taxon>
        <taxon>Solilutibacter</taxon>
    </lineage>
</organism>
<dbReference type="EMBL" id="CP029556">
    <property type="protein sequence ID" value="AXA83688.1"/>
    <property type="molecule type" value="Genomic_DNA"/>
</dbReference>
<reference evidence="2" key="1">
    <citation type="submission" date="2018-05" db="EMBL/GenBank/DDBJ databases">
        <title>Luteimonas pekinense sp. nov., isolated from human Meibomian gland secretions, Beijing, China.</title>
        <authorList>
            <person name="Wen T."/>
            <person name="Bai H."/>
            <person name="Lv H."/>
        </authorList>
    </citation>
    <scope>NUCLEOTIDE SEQUENCE [LARGE SCALE GENOMIC DNA]</scope>
    <source>
        <strain evidence="2">83-4</strain>
    </source>
</reference>
<accession>A0A344J3S8</accession>
<proteinExistence type="predicted"/>
<sequence length="71" mass="7662">MRAGETEVNVRYTAGTYVARGGGKSCSSTAGGDNAVVGLVQKLGWYGGYSVRGEQQLEANHTRLWIKREGR</sequence>
<dbReference type="Proteomes" id="UP000251842">
    <property type="component" value="Chromosome"/>
</dbReference>